<sequence>MATVKQLELDLREVLQEANATPEVAEFQPIWDALDAVLPSLKLVEQLQTAAKTIGQVTDIFAYFPQVA</sequence>
<keyword evidence="2" id="KW-1185">Reference proteome</keyword>
<name>A0A928VWW5_9CYAN</name>
<organism evidence="1 2">
    <name type="scientific">Romeriopsis navalis LEGE 11480</name>
    <dbReference type="NCBI Taxonomy" id="2777977"/>
    <lineage>
        <taxon>Bacteria</taxon>
        <taxon>Bacillati</taxon>
        <taxon>Cyanobacteriota</taxon>
        <taxon>Cyanophyceae</taxon>
        <taxon>Leptolyngbyales</taxon>
        <taxon>Leptolyngbyaceae</taxon>
        <taxon>Romeriopsis</taxon>
        <taxon>Romeriopsis navalis</taxon>
    </lineage>
</organism>
<evidence type="ECO:0000313" key="1">
    <source>
        <dbReference type="EMBL" id="MBE9033519.1"/>
    </source>
</evidence>
<dbReference type="RefSeq" id="WP_264328314.1">
    <property type="nucleotide sequence ID" value="NZ_JADEXQ010000234.1"/>
</dbReference>
<gene>
    <name evidence="1" type="ORF">IQ266_27715</name>
</gene>
<dbReference type="EMBL" id="JADEXQ010000234">
    <property type="protein sequence ID" value="MBE9033519.1"/>
    <property type="molecule type" value="Genomic_DNA"/>
</dbReference>
<dbReference type="AlphaFoldDB" id="A0A928VWW5"/>
<reference evidence="1" key="1">
    <citation type="submission" date="2020-10" db="EMBL/GenBank/DDBJ databases">
        <authorList>
            <person name="Castelo-Branco R."/>
            <person name="Eusebio N."/>
            <person name="Adriana R."/>
            <person name="Vieira A."/>
            <person name="Brugerolle De Fraissinette N."/>
            <person name="Rezende De Castro R."/>
            <person name="Schneider M.P."/>
            <person name="Vasconcelos V."/>
            <person name="Leao P.N."/>
        </authorList>
    </citation>
    <scope>NUCLEOTIDE SEQUENCE</scope>
    <source>
        <strain evidence="1">LEGE 11480</strain>
    </source>
</reference>
<dbReference type="Proteomes" id="UP000625316">
    <property type="component" value="Unassembled WGS sequence"/>
</dbReference>
<protein>
    <submittedName>
        <fullName evidence="1">Uncharacterized protein</fullName>
    </submittedName>
</protein>
<accession>A0A928VWW5</accession>
<proteinExistence type="predicted"/>
<comment type="caution">
    <text evidence="1">The sequence shown here is derived from an EMBL/GenBank/DDBJ whole genome shotgun (WGS) entry which is preliminary data.</text>
</comment>
<evidence type="ECO:0000313" key="2">
    <source>
        <dbReference type="Proteomes" id="UP000625316"/>
    </source>
</evidence>